<evidence type="ECO:0000313" key="11">
    <source>
        <dbReference type="Proteomes" id="UP000029922"/>
    </source>
</evidence>
<evidence type="ECO:0000256" key="5">
    <source>
        <dbReference type="ARBA" id="ARBA00022741"/>
    </source>
</evidence>
<dbReference type="GO" id="GO:0016887">
    <property type="term" value="F:ATP hydrolysis activity"/>
    <property type="evidence" value="ECO:0007669"/>
    <property type="project" value="InterPro"/>
</dbReference>
<evidence type="ECO:0000256" key="1">
    <source>
        <dbReference type="ARBA" id="ARBA00004202"/>
    </source>
</evidence>
<dbReference type="InterPro" id="IPR030679">
    <property type="entry name" value="ABC_ATPase_HisP-typ"/>
</dbReference>
<evidence type="ECO:0000256" key="7">
    <source>
        <dbReference type="ARBA" id="ARBA00023136"/>
    </source>
</evidence>
<evidence type="ECO:0000259" key="8">
    <source>
        <dbReference type="PROSITE" id="PS50893"/>
    </source>
</evidence>
<evidence type="ECO:0000313" key="9">
    <source>
        <dbReference type="EMBL" id="STQ86683.1"/>
    </source>
</evidence>
<evidence type="ECO:0000256" key="4">
    <source>
        <dbReference type="ARBA" id="ARBA00022475"/>
    </source>
</evidence>
<dbReference type="PROSITE" id="PS50893">
    <property type="entry name" value="ABC_TRANSPORTER_2"/>
    <property type="match status" value="1"/>
</dbReference>
<dbReference type="PANTHER" id="PTHR43166">
    <property type="entry name" value="AMINO ACID IMPORT ATP-BINDING PROTEIN"/>
    <property type="match status" value="1"/>
</dbReference>
<dbReference type="InterPro" id="IPR003439">
    <property type="entry name" value="ABC_transporter-like_ATP-bd"/>
</dbReference>
<keyword evidence="6 10" id="KW-0067">ATP-binding</keyword>
<dbReference type="EC" id="3.6.3.-" evidence="9"/>
<comment type="subcellular location">
    <subcellularLocation>
        <location evidence="1">Cell membrane</location>
        <topology evidence="1">Peripheral membrane protein</topology>
    </subcellularLocation>
</comment>
<dbReference type="Gene3D" id="3.40.50.300">
    <property type="entry name" value="P-loop containing nucleotide triphosphate hydrolases"/>
    <property type="match status" value="1"/>
</dbReference>
<dbReference type="GO" id="GO:0005524">
    <property type="term" value="F:ATP binding"/>
    <property type="evidence" value="ECO:0007669"/>
    <property type="project" value="UniProtKB-KW"/>
</dbReference>
<keyword evidence="4" id="KW-1003">Cell membrane</keyword>
<dbReference type="EMBL" id="JRPD02000004">
    <property type="protein sequence ID" value="TLE00908.1"/>
    <property type="molecule type" value="Genomic_DNA"/>
</dbReference>
<dbReference type="GO" id="GO:0015424">
    <property type="term" value="F:ABC-type amino acid transporter activity"/>
    <property type="evidence" value="ECO:0007669"/>
    <property type="project" value="InterPro"/>
</dbReference>
<dbReference type="InterPro" id="IPR017871">
    <property type="entry name" value="ABC_transporter-like_CS"/>
</dbReference>
<reference evidence="9 12" key="2">
    <citation type="submission" date="2018-06" db="EMBL/GenBank/DDBJ databases">
        <authorList>
            <consortium name="Pathogen Informatics"/>
            <person name="Doyle S."/>
        </authorList>
    </citation>
    <scope>NUCLEOTIDE SEQUENCE [LARGE SCALE GENOMIC DNA]</scope>
    <source>
        <strain evidence="9 12">NCTC12714</strain>
    </source>
</reference>
<dbReference type="SMART" id="SM00382">
    <property type="entry name" value="AAA"/>
    <property type="match status" value="1"/>
</dbReference>
<dbReference type="Proteomes" id="UP000255139">
    <property type="component" value="Unassembled WGS sequence"/>
</dbReference>
<dbReference type="InterPro" id="IPR003593">
    <property type="entry name" value="AAA+_ATPase"/>
</dbReference>
<keyword evidence="9" id="KW-0378">Hydrolase</keyword>
<proteinExistence type="inferred from homology"/>
<feature type="domain" description="ABC transporter" evidence="8">
    <location>
        <begin position="2"/>
        <end position="237"/>
    </location>
</feature>
<keyword evidence="5" id="KW-0547">Nucleotide-binding</keyword>
<dbReference type="OrthoDB" id="9814623at2"/>
<reference evidence="10 11" key="1">
    <citation type="journal article" date="2014" name="Genome Announc.">
        <title>Draft genome sequences of eight enterohepatic helicobacter species isolated from both laboratory and wild rodents.</title>
        <authorList>
            <person name="Sheh A."/>
            <person name="Shen Z."/>
            <person name="Fox J.G."/>
        </authorList>
    </citation>
    <scope>NUCLEOTIDE SEQUENCE [LARGE SCALE GENOMIC DNA]</scope>
    <source>
        <strain evidence="10 11">ST1</strain>
    </source>
</reference>
<dbReference type="Pfam" id="PF00005">
    <property type="entry name" value="ABC_tran"/>
    <property type="match status" value="1"/>
</dbReference>
<dbReference type="PROSITE" id="PS00211">
    <property type="entry name" value="ABC_TRANSPORTER_1"/>
    <property type="match status" value="1"/>
</dbReference>
<evidence type="ECO:0000256" key="6">
    <source>
        <dbReference type="ARBA" id="ARBA00022840"/>
    </source>
</evidence>
<accession>A0A099U0D9</accession>
<dbReference type="RefSeq" id="WP_034556870.1">
    <property type="nucleotide sequence ID" value="NZ_FZML01000019.1"/>
</dbReference>
<dbReference type="InterPro" id="IPR050086">
    <property type="entry name" value="MetN_ABC_transporter-like"/>
</dbReference>
<keyword evidence="12" id="KW-1185">Reference proteome</keyword>
<sequence length="247" mass="27564">MLKVENLIKSFGNTKVLKDVSLQVNMGDIVAIIGPSGSGKSTFLRCINALEFAQSGLVKIDSVAFNFESYTKKDILALRKKSAMVFQHYNLFVNKNAIENVMEGLIIVQNMSKTQAMDIAMSKLNQVGLGDKANFYPYQLSGGQQQRVAIARALAINPSIILFDEPTSALDPELVEEVLNVILNIKHTTMLVVTHELHFAKAIATKIVFIANGVILEENTPEIFFLYPKHERTKAFLEKMSARQRFI</sequence>
<dbReference type="AlphaFoldDB" id="A0A099U0D9"/>
<dbReference type="GO" id="GO:0005886">
    <property type="term" value="C:plasma membrane"/>
    <property type="evidence" value="ECO:0007669"/>
    <property type="project" value="UniProtKB-SubCell"/>
</dbReference>
<dbReference type="InterPro" id="IPR027417">
    <property type="entry name" value="P-loop_NTPase"/>
</dbReference>
<comment type="similarity">
    <text evidence="2">Belongs to the ABC transporter superfamily.</text>
</comment>
<evidence type="ECO:0000256" key="2">
    <source>
        <dbReference type="ARBA" id="ARBA00005417"/>
    </source>
</evidence>
<name>A0A099U0D9_9HELI</name>
<keyword evidence="3" id="KW-0813">Transport</keyword>
<dbReference type="SUPFAM" id="SSF52540">
    <property type="entry name" value="P-loop containing nucleoside triphosphate hydrolases"/>
    <property type="match status" value="1"/>
</dbReference>
<keyword evidence="7" id="KW-0472">Membrane</keyword>
<dbReference type="PANTHER" id="PTHR43166:SF35">
    <property type="entry name" value="L-CYSTINE IMPORT ATP-BINDING PROTEIN TCYN"/>
    <property type="match status" value="1"/>
</dbReference>
<organism evidence="9 12">
    <name type="scientific">Helicobacter muridarum</name>
    <dbReference type="NCBI Taxonomy" id="216"/>
    <lineage>
        <taxon>Bacteria</taxon>
        <taxon>Pseudomonadati</taxon>
        <taxon>Campylobacterota</taxon>
        <taxon>Epsilonproteobacteria</taxon>
        <taxon>Campylobacterales</taxon>
        <taxon>Helicobacteraceae</taxon>
        <taxon>Helicobacter</taxon>
    </lineage>
</organism>
<gene>
    <name evidence="9" type="primary">yxeO</name>
    <name evidence="10" type="ORF">LS73_003130</name>
    <name evidence="9" type="ORF">NCTC12714_01494</name>
</gene>
<protein>
    <submittedName>
        <fullName evidence="9 10">Amino acid ABC transporter</fullName>
        <ecNumber evidence="9">3.6.3.-</ecNumber>
    </submittedName>
</protein>
<evidence type="ECO:0000313" key="10">
    <source>
        <dbReference type="EMBL" id="TLE00908.1"/>
    </source>
</evidence>
<evidence type="ECO:0000256" key="3">
    <source>
        <dbReference type="ARBA" id="ARBA00022448"/>
    </source>
</evidence>
<dbReference type="EMBL" id="UGJE01000002">
    <property type="protein sequence ID" value="STQ86683.1"/>
    <property type="molecule type" value="Genomic_DNA"/>
</dbReference>
<dbReference type="STRING" id="216.LS73_01365"/>
<dbReference type="Proteomes" id="UP000029922">
    <property type="component" value="Unassembled WGS sequence"/>
</dbReference>
<evidence type="ECO:0000313" key="12">
    <source>
        <dbReference type="Proteomes" id="UP000255139"/>
    </source>
</evidence>
<dbReference type="PIRSF" id="PIRSF039085">
    <property type="entry name" value="ABC_ATPase_HisP"/>
    <property type="match status" value="1"/>
</dbReference>